<dbReference type="Proteomes" id="UP001237194">
    <property type="component" value="Unassembled WGS sequence"/>
</dbReference>
<keyword evidence="2" id="KW-0472">Membrane</keyword>
<feature type="compositionally biased region" description="Basic and acidic residues" evidence="1">
    <location>
        <begin position="65"/>
        <end position="77"/>
    </location>
</feature>
<protein>
    <recommendedName>
        <fullName evidence="6">MYXO-CTERM domain-containing protein</fullName>
    </recommendedName>
</protein>
<feature type="compositionally biased region" description="Low complexity" evidence="1">
    <location>
        <begin position="110"/>
        <end position="122"/>
    </location>
</feature>
<keyword evidence="3" id="KW-0732">Signal</keyword>
<sequence>MRSLKIATATALTSAALVFAAPMASASDTQCDPATAAAMEAESAYEAARSDYQKQIDAGGNPGKAEQDNVDQLKQKADAAASQAQRVCGDTVADPTAPASKKPSGAMHTGTGSASSDPASTPALAAAGGLAVAAAAGFVLRRRGHSRQH</sequence>
<feature type="signal peptide" evidence="3">
    <location>
        <begin position="1"/>
        <end position="20"/>
    </location>
</feature>
<keyword evidence="2" id="KW-0812">Transmembrane</keyword>
<organism evidence="4 5">
    <name type="scientific">Streptomyces pakalii</name>
    <dbReference type="NCBI Taxonomy" id="3036494"/>
    <lineage>
        <taxon>Bacteria</taxon>
        <taxon>Bacillati</taxon>
        <taxon>Actinomycetota</taxon>
        <taxon>Actinomycetes</taxon>
        <taxon>Kitasatosporales</taxon>
        <taxon>Streptomycetaceae</taxon>
        <taxon>Streptomyces</taxon>
    </lineage>
</organism>
<keyword evidence="5" id="KW-1185">Reference proteome</keyword>
<feature type="chain" id="PRO_5046941773" description="MYXO-CTERM domain-containing protein" evidence="3">
    <location>
        <begin position="21"/>
        <end position="149"/>
    </location>
</feature>
<gene>
    <name evidence="4" type="ORF">P5W92_01005</name>
</gene>
<evidence type="ECO:0000313" key="5">
    <source>
        <dbReference type="Proteomes" id="UP001237194"/>
    </source>
</evidence>
<evidence type="ECO:0000256" key="1">
    <source>
        <dbReference type="SAM" id="MobiDB-lite"/>
    </source>
</evidence>
<name>A0ABT7CZL1_9ACTN</name>
<reference evidence="4 5" key="1">
    <citation type="submission" date="2023-04" db="EMBL/GenBank/DDBJ databases">
        <title>A novel species of the genus Streptomyces: Streptomyces pakalii sp. nov. isolated from a Mexican soil jungle.</title>
        <authorList>
            <person name="Chavez-Hernandez M.A."/>
            <person name="Ortiz-Alvarez J."/>
            <person name="Villa-Tanaca L."/>
            <person name="Hernandez-Rodriguez C."/>
        </authorList>
    </citation>
    <scope>NUCLEOTIDE SEQUENCE [LARGE SCALE GENOMIC DNA]</scope>
    <source>
        <strain evidence="4 5">ENCB-J15</strain>
    </source>
</reference>
<evidence type="ECO:0000256" key="3">
    <source>
        <dbReference type="SAM" id="SignalP"/>
    </source>
</evidence>
<evidence type="ECO:0008006" key="6">
    <source>
        <dbReference type="Google" id="ProtNLM"/>
    </source>
</evidence>
<feature type="region of interest" description="Disordered" evidence="1">
    <location>
        <begin position="50"/>
        <end position="122"/>
    </location>
</feature>
<keyword evidence="2" id="KW-1133">Transmembrane helix</keyword>
<evidence type="ECO:0000313" key="4">
    <source>
        <dbReference type="EMBL" id="MDJ1638975.1"/>
    </source>
</evidence>
<comment type="caution">
    <text evidence="4">The sequence shown here is derived from an EMBL/GenBank/DDBJ whole genome shotgun (WGS) entry which is preliminary data.</text>
</comment>
<dbReference type="RefSeq" id="WP_283890050.1">
    <property type="nucleotide sequence ID" value="NZ_JARWAF010000001.1"/>
</dbReference>
<accession>A0ABT7CZL1</accession>
<proteinExistence type="predicted"/>
<dbReference type="EMBL" id="JARWAF010000001">
    <property type="protein sequence ID" value="MDJ1638975.1"/>
    <property type="molecule type" value="Genomic_DNA"/>
</dbReference>
<feature type="transmembrane region" description="Helical" evidence="2">
    <location>
        <begin position="123"/>
        <end position="140"/>
    </location>
</feature>
<evidence type="ECO:0000256" key="2">
    <source>
        <dbReference type="SAM" id="Phobius"/>
    </source>
</evidence>